<reference evidence="1 2" key="1">
    <citation type="submission" date="2018-02" db="EMBL/GenBank/DDBJ databases">
        <title>The genomes of Aspergillus section Nigri reveals drivers in fungal speciation.</title>
        <authorList>
            <consortium name="DOE Joint Genome Institute"/>
            <person name="Vesth T.C."/>
            <person name="Nybo J."/>
            <person name="Theobald S."/>
            <person name="Brandl J."/>
            <person name="Frisvad J.C."/>
            <person name="Nielsen K.F."/>
            <person name="Lyhne E.K."/>
            <person name="Kogle M.E."/>
            <person name="Kuo A."/>
            <person name="Riley R."/>
            <person name="Clum A."/>
            <person name="Nolan M."/>
            <person name="Lipzen A."/>
            <person name="Salamov A."/>
            <person name="Henrissat B."/>
            <person name="Wiebenga A."/>
            <person name="De vries R.P."/>
            <person name="Grigoriev I.V."/>
            <person name="Mortensen U.H."/>
            <person name="Andersen M.R."/>
            <person name="Baker S.E."/>
        </authorList>
    </citation>
    <scope>NUCLEOTIDE SEQUENCE [LARGE SCALE GENOMIC DNA]</scope>
    <source>
        <strain evidence="1 2">CBS 707.79</strain>
    </source>
</reference>
<protein>
    <submittedName>
        <fullName evidence="1">Uncharacterized protein</fullName>
    </submittedName>
</protein>
<dbReference type="Gene3D" id="3.20.20.70">
    <property type="entry name" value="Aldolase class I"/>
    <property type="match status" value="1"/>
</dbReference>
<dbReference type="OrthoDB" id="2349068at2759"/>
<dbReference type="EMBL" id="KZ825870">
    <property type="protein sequence ID" value="PYH94451.1"/>
    <property type="molecule type" value="Genomic_DNA"/>
</dbReference>
<organism evidence="1 2">
    <name type="scientific">Aspergillus ellipticus CBS 707.79</name>
    <dbReference type="NCBI Taxonomy" id="1448320"/>
    <lineage>
        <taxon>Eukaryota</taxon>
        <taxon>Fungi</taxon>
        <taxon>Dikarya</taxon>
        <taxon>Ascomycota</taxon>
        <taxon>Pezizomycotina</taxon>
        <taxon>Eurotiomycetes</taxon>
        <taxon>Eurotiomycetidae</taxon>
        <taxon>Eurotiales</taxon>
        <taxon>Aspergillaceae</taxon>
        <taxon>Aspergillus</taxon>
        <taxon>Aspergillus subgen. Circumdati</taxon>
    </lineage>
</organism>
<dbReference type="InterPro" id="IPR013785">
    <property type="entry name" value="Aldolase_TIM"/>
</dbReference>
<feature type="non-terminal residue" evidence="1">
    <location>
        <position position="153"/>
    </location>
</feature>
<sequence length="153" mass="16135">MTRPLQLASALSRAYPWTTSPLIISAPMRVMSGPALAVAVSRAGGLGFIGPNTTTAKMESDLDEARSLLSSNPIAIPPSSSPTTPPLPIGIGFQLWSDDLPTALTLLQTYQPAATWLFAPSHPATLPTWLSAIRSASPSTQIWLQIGTVSEAR</sequence>
<dbReference type="AlphaFoldDB" id="A0A319DB64"/>
<gene>
    <name evidence="1" type="ORF">BO71DRAFT_325288</name>
</gene>
<name>A0A319DB64_9EURO</name>
<dbReference type="Pfam" id="PF03060">
    <property type="entry name" value="NMO"/>
    <property type="match status" value="1"/>
</dbReference>
<evidence type="ECO:0000313" key="1">
    <source>
        <dbReference type="EMBL" id="PYH94451.1"/>
    </source>
</evidence>
<evidence type="ECO:0000313" key="2">
    <source>
        <dbReference type="Proteomes" id="UP000247810"/>
    </source>
</evidence>
<accession>A0A319DB64</accession>
<dbReference type="STRING" id="1448320.A0A319DB64"/>
<proteinExistence type="predicted"/>
<dbReference type="PANTHER" id="PTHR32332:SF34">
    <property type="entry name" value="2-NITROPROPANE DIOXYGENASE FAMILY, PUTATIVE-RELATED"/>
    <property type="match status" value="1"/>
</dbReference>
<keyword evidence="2" id="KW-1185">Reference proteome</keyword>
<dbReference type="VEuPathDB" id="FungiDB:BO71DRAFT_325288"/>
<dbReference type="PANTHER" id="PTHR32332">
    <property type="entry name" value="2-NITROPROPANE DIOXYGENASE"/>
    <property type="match status" value="1"/>
</dbReference>
<dbReference type="Proteomes" id="UP000247810">
    <property type="component" value="Unassembled WGS sequence"/>
</dbReference>
<dbReference type="SUPFAM" id="SSF51412">
    <property type="entry name" value="Inosine monophosphate dehydrogenase (IMPDH)"/>
    <property type="match status" value="1"/>
</dbReference>